<gene>
    <name evidence="2" type="primary">IL17REL</name>
</gene>
<protein>
    <submittedName>
        <fullName evidence="2">Interleukin-17 receptor E-like</fullName>
    </submittedName>
</protein>
<accession>A0AC54ZEZ2</accession>
<name>A0AC54ZEZ2_ORYAF</name>
<proteinExistence type="predicted"/>
<dbReference type="Proteomes" id="UP000694850">
    <property type="component" value="Unplaced"/>
</dbReference>
<reference evidence="2" key="1">
    <citation type="submission" date="2025-08" db="UniProtKB">
        <authorList>
            <consortium name="RefSeq"/>
        </authorList>
    </citation>
    <scope>IDENTIFICATION</scope>
</reference>
<evidence type="ECO:0000313" key="2">
    <source>
        <dbReference type="RefSeq" id="XP_042638735.1"/>
    </source>
</evidence>
<dbReference type="RefSeq" id="XP_042638735.1">
    <property type="nucleotide sequence ID" value="XM_042782801.1"/>
</dbReference>
<keyword evidence="1" id="KW-1185">Reference proteome</keyword>
<organism evidence="1 2">
    <name type="scientific">Orycteropus afer afer</name>
    <dbReference type="NCBI Taxonomy" id="1230840"/>
    <lineage>
        <taxon>Eukaryota</taxon>
        <taxon>Metazoa</taxon>
        <taxon>Chordata</taxon>
        <taxon>Craniata</taxon>
        <taxon>Vertebrata</taxon>
        <taxon>Euteleostomi</taxon>
        <taxon>Mammalia</taxon>
        <taxon>Eutheria</taxon>
        <taxon>Afrotheria</taxon>
        <taxon>Tubulidentata</taxon>
        <taxon>Orycteropodidae</taxon>
        <taxon>Orycteropus</taxon>
    </lineage>
</organism>
<sequence length="618" mass="68432">MLAGQVVTFLSLTWSAYQSLAIPRITECGLSCSQGFACKNLTNQNIFNSFCRTLPVSMSESILEALQLSTAMKCDPREGCSLHLRVHVSLTLHEGLWGLEVCTMSLDTQEVRCQGVRVTRTSRRLHMGQQLQVSLDCFEVSVGQHLHVTLRTIPHFCGLQLDQQYQVEDCTDEDVGRNMRYCLPGKLTYQVNRSRKAILVQAQGALGSHDYYVRLCLRRLSCEEAGPLVQVTANGVSQTVSLSYNKELPCLCLEGWPSTLDAVRIQTCPFEDDVEVLWDAVHYHPGSQELSWEPPCPVSGRVSLCWRAGPQDACRALERSGRPMRRKVRYPLVDTQPQLCLQFSTRRGVWVRCPFAQRRFPAWKMTVQPAPAQGLLRASFFSPSPASFQVRLCRRRKALLRACHRTLETTPLPAASRDPSAEPAAFVDIPQAEACARSICIQGWRTDLHFSVPQQLCDVPCANTNAIWHLRLASTPAMQGQGTFHCLESPCPGASDHLAPPPCLDADRPPTQPPAPDQGLWEGPGNTWARTWVPDVLNPCRASCAALARETRSRKAGFAPSVEERQRQGLRVVLVRDAAVEVPPAPVWPHQDAGPEAHCVLAAQDSAKAACKSCASGW</sequence>
<evidence type="ECO:0000313" key="1">
    <source>
        <dbReference type="Proteomes" id="UP000694850"/>
    </source>
</evidence>